<protein>
    <submittedName>
        <fullName evidence="2">Putative ubiquitin carboxyl-terminal hydrolase 36-like</fullName>
    </submittedName>
</protein>
<dbReference type="STRING" id="307972.A0A2G8JYM4"/>
<gene>
    <name evidence="2" type="ORF">BSL78_22356</name>
</gene>
<dbReference type="CDD" id="cd02257">
    <property type="entry name" value="Peptidase_C19"/>
    <property type="match status" value="1"/>
</dbReference>
<dbReference type="EMBL" id="MRZV01001083">
    <property type="protein sequence ID" value="PIK40795.1"/>
    <property type="molecule type" value="Genomic_DNA"/>
</dbReference>
<keyword evidence="2" id="KW-0378">Hydrolase</keyword>
<dbReference type="PANTHER" id="PTHR24006">
    <property type="entry name" value="UBIQUITIN CARBOXYL-TERMINAL HYDROLASE"/>
    <property type="match status" value="1"/>
</dbReference>
<dbReference type="InterPro" id="IPR038765">
    <property type="entry name" value="Papain-like_cys_pep_sf"/>
</dbReference>
<dbReference type="OrthoDB" id="289038at2759"/>
<evidence type="ECO:0000259" key="1">
    <source>
        <dbReference type="PROSITE" id="PS50235"/>
    </source>
</evidence>
<dbReference type="GO" id="GO:0004843">
    <property type="term" value="F:cysteine-type deubiquitinase activity"/>
    <property type="evidence" value="ECO:0007669"/>
    <property type="project" value="InterPro"/>
</dbReference>
<dbReference type="SUPFAM" id="SSF54001">
    <property type="entry name" value="Cysteine proteinases"/>
    <property type="match status" value="1"/>
</dbReference>
<sequence length="196" mass="22712">MLTITTDNTEAERNISAIFQDEVREEVLCNQCKQNQVKGYSYEIHKLPPCFVLNVNRTRAGGRKSTVPVTSLISLEISDFQLNFSDECYAGYHYKLVSAVVHQGVDCRSGHYYTYTFRNNGVVCHNDEDVERSTFEEAVADIAVNGVILFYELSSESSAITWFQRKTMKKYPSWKRRMFHCRKVKLRTTVLLKNRK</sequence>
<dbReference type="InterPro" id="IPR001394">
    <property type="entry name" value="Peptidase_C19_UCH"/>
</dbReference>
<dbReference type="GO" id="GO:0005829">
    <property type="term" value="C:cytosol"/>
    <property type="evidence" value="ECO:0007669"/>
    <property type="project" value="TreeGrafter"/>
</dbReference>
<accession>A0A2G8JYM4</accession>
<evidence type="ECO:0000313" key="3">
    <source>
        <dbReference type="Proteomes" id="UP000230750"/>
    </source>
</evidence>
<dbReference type="AlphaFoldDB" id="A0A2G8JYM4"/>
<dbReference type="Pfam" id="PF00443">
    <property type="entry name" value="UCH"/>
    <property type="match status" value="1"/>
</dbReference>
<name>A0A2G8JYM4_STIJA</name>
<feature type="domain" description="USP" evidence="1">
    <location>
        <begin position="1"/>
        <end position="154"/>
    </location>
</feature>
<dbReference type="GO" id="GO:0016579">
    <property type="term" value="P:protein deubiquitination"/>
    <property type="evidence" value="ECO:0007669"/>
    <property type="project" value="InterPro"/>
</dbReference>
<organism evidence="2 3">
    <name type="scientific">Stichopus japonicus</name>
    <name type="common">Sea cucumber</name>
    <dbReference type="NCBI Taxonomy" id="307972"/>
    <lineage>
        <taxon>Eukaryota</taxon>
        <taxon>Metazoa</taxon>
        <taxon>Echinodermata</taxon>
        <taxon>Eleutherozoa</taxon>
        <taxon>Echinozoa</taxon>
        <taxon>Holothuroidea</taxon>
        <taxon>Aspidochirotacea</taxon>
        <taxon>Aspidochirotida</taxon>
        <taxon>Stichopodidae</taxon>
        <taxon>Apostichopus</taxon>
    </lineage>
</organism>
<dbReference type="PROSITE" id="PS50235">
    <property type="entry name" value="USP_3"/>
    <property type="match status" value="1"/>
</dbReference>
<dbReference type="Proteomes" id="UP000230750">
    <property type="component" value="Unassembled WGS sequence"/>
</dbReference>
<dbReference type="InterPro" id="IPR050164">
    <property type="entry name" value="Peptidase_C19"/>
</dbReference>
<keyword evidence="3" id="KW-1185">Reference proteome</keyword>
<dbReference type="GO" id="GO:0005634">
    <property type="term" value="C:nucleus"/>
    <property type="evidence" value="ECO:0007669"/>
    <property type="project" value="TreeGrafter"/>
</dbReference>
<evidence type="ECO:0000313" key="2">
    <source>
        <dbReference type="EMBL" id="PIK40795.1"/>
    </source>
</evidence>
<dbReference type="Gene3D" id="3.90.70.10">
    <property type="entry name" value="Cysteine proteinases"/>
    <property type="match status" value="1"/>
</dbReference>
<comment type="caution">
    <text evidence="2">The sequence shown here is derived from an EMBL/GenBank/DDBJ whole genome shotgun (WGS) entry which is preliminary data.</text>
</comment>
<reference evidence="2 3" key="1">
    <citation type="journal article" date="2017" name="PLoS Biol.">
        <title>The sea cucumber genome provides insights into morphological evolution and visceral regeneration.</title>
        <authorList>
            <person name="Zhang X."/>
            <person name="Sun L."/>
            <person name="Yuan J."/>
            <person name="Sun Y."/>
            <person name="Gao Y."/>
            <person name="Zhang L."/>
            <person name="Li S."/>
            <person name="Dai H."/>
            <person name="Hamel J.F."/>
            <person name="Liu C."/>
            <person name="Yu Y."/>
            <person name="Liu S."/>
            <person name="Lin W."/>
            <person name="Guo K."/>
            <person name="Jin S."/>
            <person name="Xu P."/>
            <person name="Storey K.B."/>
            <person name="Huan P."/>
            <person name="Zhang T."/>
            <person name="Zhou Y."/>
            <person name="Zhang J."/>
            <person name="Lin C."/>
            <person name="Li X."/>
            <person name="Xing L."/>
            <person name="Huo D."/>
            <person name="Sun M."/>
            <person name="Wang L."/>
            <person name="Mercier A."/>
            <person name="Li F."/>
            <person name="Yang H."/>
            <person name="Xiang J."/>
        </authorList>
    </citation>
    <scope>NUCLEOTIDE SEQUENCE [LARGE SCALE GENOMIC DNA]</scope>
    <source>
        <strain evidence="2">Shaxun</strain>
        <tissue evidence="2">Muscle</tissue>
    </source>
</reference>
<dbReference type="InterPro" id="IPR028889">
    <property type="entry name" value="USP"/>
</dbReference>
<proteinExistence type="predicted"/>